<evidence type="ECO:0000256" key="1">
    <source>
        <dbReference type="ARBA" id="ARBA00006817"/>
    </source>
</evidence>
<proteinExistence type="inferred from homology"/>
<dbReference type="SUPFAM" id="SSF55961">
    <property type="entry name" value="Bet v1-like"/>
    <property type="match status" value="1"/>
</dbReference>
<dbReference type="CDD" id="cd08899">
    <property type="entry name" value="SRPBCC_CalC_Aha1-like_6"/>
    <property type="match status" value="1"/>
</dbReference>
<evidence type="ECO:0000313" key="3">
    <source>
        <dbReference type="EMBL" id="MBA8808315.1"/>
    </source>
</evidence>
<dbReference type="InterPro" id="IPR013538">
    <property type="entry name" value="ASHA1/2-like_C"/>
</dbReference>
<dbReference type="Pfam" id="PF08327">
    <property type="entry name" value="AHSA1"/>
    <property type="match status" value="1"/>
</dbReference>
<protein>
    <submittedName>
        <fullName evidence="3">Uncharacterized protein YndB with AHSA1/START domain</fullName>
    </submittedName>
</protein>
<dbReference type="Gene3D" id="3.30.530.20">
    <property type="match status" value="1"/>
</dbReference>
<accession>A0A7W3J8M7</accession>
<dbReference type="InterPro" id="IPR023393">
    <property type="entry name" value="START-like_dom_sf"/>
</dbReference>
<reference evidence="3 4" key="1">
    <citation type="submission" date="2020-07" db="EMBL/GenBank/DDBJ databases">
        <title>Sequencing the genomes of 1000 actinobacteria strains.</title>
        <authorList>
            <person name="Klenk H.-P."/>
        </authorList>
    </citation>
    <scope>NUCLEOTIDE SEQUENCE [LARGE SCALE GENOMIC DNA]</scope>
    <source>
        <strain evidence="3 4">DSM 44121</strain>
    </source>
</reference>
<feature type="domain" description="Activator of Hsp90 ATPase homologue 1/2-like C-terminal" evidence="2">
    <location>
        <begin position="22"/>
        <end position="137"/>
    </location>
</feature>
<sequence length="164" mass="17864">MNLTGTLEDDGRTLVLVRRFGVPIDDVWASVTESDRLARWFGTWTGDPSSGRVMVTMNAEPEPGKPSEFRVDTCEPPRLLAVSAEDEFGNWRLSAELAEVDGGTTLTLRQRDLDPKTLPETGPGWEWYLDRLVAAVEAGEPPSLAAFDADYMPMSAGYGALGAS</sequence>
<comment type="similarity">
    <text evidence="1">Belongs to the AHA1 family.</text>
</comment>
<keyword evidence="4" id="KW-1185">Reference proteome</keyword>
<evidence type="ECO:0000313" key="4">
    <source>
        <dbReference type="Proteomes" id="UP000540568"/>
    </source>
</evidence>
<dbReference type="EMBL" id="JACGWV010000001">
    <property type="protein sequence ID" value="MBA8808315.1"/>
    <property type="molecule type" value="Genomic_DNA"/>
</dbReference>
<dbReference type="Proteomes" id="UP000540568">
    <property type="component" value="Unassembled WGS sequence"/>
</dbReference>
<name>A0A7W3J8M7_9MICO</name>
<dbReference type="RefSeq" id="WP_182616226.1">
    <property type="nucleotide sequence ID" value="NZ_BAAATF010000003.1"/>
</dbReference>
<evidence type="ECO:0000259" key="2">
    <source>
        <dbReference type="Pfam" id="PF08327"/>
    </source>
</evidence>
<comment type="caution">
    <text evidence="3">The sequence shown here is derived from an EMBL/GenBank/DDBJ whole genome shotgun (WGS) entry which is preliminary data.</text>
</comment>
<organism evidence="3 4">
    <name type="scientific">Promicromonospora sukumoe</name>
    <dbReference type="NCBI Taxonomy" id="88382"/>
    <lineage>
        <taxon>Bacteria</taxon>
        <taxon>Bacillati</taxon>
        <taxon>Actinomycetota</taxon>
        <taxon>Actinomycetes</taxon>
        <taxon>Micrococcales</taxon>
        <taxon>Promicromonosporaceae</taxon>
        <taxon>Promicromonospora</taxon>
    </lineage>
</organism>
<dbReference type="AlphaFoldDB" id="A0A7W3J8M7"/>
<gene>
    <name evidence="3" type="ORF">FHX71_002257</name>
</gene>